<dbReference type="eggNOG" id="COG1915">
    <property type="taxonomic scope" value="Bacteria"/>
</dbReference>
<evidence type="ECO:0008006" key="3">
    <source>
        <dbReference type="Google" id="ProtNLM"/>
    </source>
</evidence>
<protein>
    <recommendedName>
        <fullName evidence="3">Deoxyhypusine synthase</fullName>
    </recommendedName>
</protein>
<dbReference type="STRING" id="545695.TREAZ_2752"/>
<gene>
    <name evidence="1" type="ordered locus">TREAZ_2752</name>
</gene>
<dbReference type="InParanoid" id="F5YD61"/>
<proteinExistence type="predicted"/>
<dbReference type="Gene3D" id="3.40.50.10690">
    <property type="entry name" value="putative lor/sdh protein like domains"/>
    <property type="match status" value="1"/>
</dbReference>
<reference evidence="1 2" key="2">
    <citation type="journal article" date="2011" name="ISME J.">
        <title>RNA-seq reveals cooperative metabolic interactions between two termite-gut spirochete species in co-culture.</title>
        <authorList>
            <person name="Rosenthal A.Z."/>
            <person name="Matson E.G."/>
            <person name="Eldar A."/>
            <person name="Leadbetter J.R."/>
        </authorList>
    </citation>
    <scope>NUCLEOTIDE SEQUENCE [LARGE SCALE GENOMIC DNA]</scope>
    <source>
        <strain evidence="2">ATCC BAA-888 / DSM 13862 / ZAS-9</strain>
    </source>
</reference>
<dbReference type="KEGG" id="taz:TREAZ_2752"/>
<dbReference type="AlphaFoldDB" id="F5YD61"/>
<evidence type="ECO:0000313" key="1">
    <source>
        <dbReference type="EMBL" id="AEF80676.1"/>
    </source>
</evidence>
<dbReference type="EMBL" id="CP001841">
    <property type="protein sequence ID" value="AEF80676.1"/>
    <property type="molecule type" value="Genomic_DNA"/>
</dbReference>
<dbReference type="OrthoDB" id="9780825at2"/>
<organism evidence="1 2">
    <name type="scientific">Leadbettera azotonutricia (strain ATCC BAA-888 / DSM 13862 / ZAS-9)</name>
    <name type="common">Treponema azotonutricium</name>
    <dbReference type="NCBI Taxonomy" id="545695"/>
    <lineage>
        <taxon>Bacteria</taxon>
        <taxon>Pseudomonadati</taxon>
        <taxon>Spirochaetota</taxon>
        <taxon>Spirochaetia</taxon>
        <taxon>Spirochaetales</taxon>
        <taxon>Breznakiellaceae</taxon>
        <taxon>Leadbettera</taxon>
    </lineage>
</organism>
<dbReference type="Proteomes" id="UP000009222">
    <property type="component" value="Chromosome"/>
</dbReference>
<evidence type="ECO:0000313" key="2">
    <source>
        <dbReference type="Proteomes" id="UP000009222"/>
    </source>
</evidence>
<dbReference type="HOGENOM" id="CLU_749848_0_0_12"/>
<keyword evidence="2" id="KW-1185">Reference proteome</keyword>
<sequence>MFDRARMSYFPLRERLSKVSIPDACIKPEAYLKTKEIPASLKLRVDSIAAEIAKAKKRGASVVCAFGAHSIKNGLGQLLGSLLKKGWFTHLAANGAAVIHDWEFAFQGKSSEDVHENVLKGKFGTWEETGLYINLALALGAYEGLGYGASVGAMIHKDGLDIPSREGLFETVNSAIKRNSVDVSTYTTNKAAAALDLLGLMELLNLRPGFLSVDHLYKEYSLLEAATQCGRPFTCHPMFGHDIIYTHKANCGAAVGRTAERDFLEYVSSIESLDGGVYLSVGSAVMSPMIFEKALSMARNANGGKGIKDCGIHVVDLQEASWDWSGGEPPMDDPAYYLRFMKTFSRMGCRVDYTSADNRVFFALLSQSLECQMENRNE</sequence>
<name>F5YD61_LEAAZ</name>
<reference evidence="2" key="1">
    <citation type="submission" date="2009-12" db="EMBL/GenBank/DDBJ databases">
        <title>Complete sequence of Treponema azotonutricium strain ZAS-9.</title>
        <authorList>
            <person name="Tetu S.G."/>
            <person name="Matson E."/>
            <person name="Ren Q."/>
            <person name="Seshadri R."/>
            <person name="Elbourne L."/>
            <person name="Hassan K.A."/>
            <person name="Durkin A."/>
            <person name="Radune D."/>
            <person name="Mohamoud Y."/>
            <person name="Shay R."/>
            <person name="Jin S."/>
            <person name="Zhang X."/>
            <person name="Lucey K."/>
            <person name="Ballor N.R."/>
            <person name="Ottesen E."/>
            <person name="Rosenthal R."/>
            <person name="Allen A."/>
            <person name="Leadbetter J.R."/>
            <person name="Paulsen I.T."/>
        </authorList>
    </citation>
    <scope>NUCLEOTIDE SEQUENCE [LARGE SCALE GENOMIC DNA]</scope>
    <source>
        <strain evidence="2">ATCC BAA-888 / DSM 13862 / ZAS-9</strain>
    </source>
</reference>
<accession>F5YD61</accession>